<evidence type="ECO:0000259" key="6">
    <source>
        <dbReference type="PROSITE" id="PS50975"/>
    </source>
</evidence>
<evidence type="ECO:0000256" key="2">
    <source>
        <dbReference type="ARBA" id="ARBA00022741"/>
    </source>
</evidence>
<evidence type="ECO:0000256" key="4">
    <source>
        <dbReference type="ARBA" id="ARBA00022840"/>
    </source>
</evidence>
<evidence type="ECO:0000256" key="1">
    <source>
        <dbReference type="ARBA" id="ARBA00022598"/>
    </source>
</evidence>
<evidence type="ECO:0000313" key="8">
    <source>
        <dbReference type="Proteomes" id="UP000739538"/>
    </source>
</evidence>
<reference evidence="7" key="1">
    <citation type="submission" date="2020-04" db="EMBL/GenBank/DDBJ databases">
        <authorList>
            <person name="Zhang T."/>
        </authorList>
    </citation>
    <scope>NUCLEOTIDE SEQUENCE</scope>
    <source>
        <strain evidence="7">HKST-UBA02</strain>
    </source>
</reference>
<sequence>MHVLFLAPDTHVYNHEFIRGLKEMGATVTALGPGPKERLSARVKPYLSEYSAVRNLLDEKELETRARDLDRIVRIDRVETIDEPLVVAAAKLRAALGLEGPSVRTAELCRDKSAMKDFLRSNGVPCADSLVVDSLGAAEAFAEKVGYPVIAKPRAGFGSLGTYRIDAAKDLRANLTKLRIGAGGSALLEEFVDGHEGFYDTLTVGGSVRHDFVSHYYPGCLEAMQRREVSPKIVHTNRIDADGYQELRRMGARVNELLGIGTSATHMEWFFGTKGLRFSEIGARPAGEMIWDLYRVANDVDVYREWAEGILVGKTSRTLSRRYSTGAVQIRPSRDGRVQHYEGVERVRQKFGNHIYQSEIPPVGSPTLPLEKGWHVNTWFRLRHPDYDTLKAMLDEIGDIVKVVAG</sequence>
<dbReference type="GO" id="GO:0046872">
    <property type="term" value="F:metal ion binding"/>
    <property type="evidence" value="ECO:0007669"/>
    <property type="project" value="InterPro"/>
</dbReference>
<protein>
    <submittedName>
        <fullName evidence="7">ATP-grasp domain-containing protein</fullName>
    </submittedName>
</protein>
<feature type="domain" description="ATP-grasp" evidence="6">
    <location>
        <begin position="116"/>
        <end position="311"/>
    </location>
</feature>
<dbReference type="PROSITE" id="PS50975">
    <property type="entry name" value="ATP_GRASP"/>
    <property type="match status" value="1"/>
</dbReference>
<dbReference type="Gene3D" id="3.40.50.20">
    <property type="match status" value="1"/>
</dbReference>
<name>A0A956NG67_UNCEI</name>
<keyword evidence="4 5" id="KW-0067">ATP-binding</keyword>
<dbReference type="GO" id="GO:0016874">
    <property type="term" value="F:ligase activity"/>
    <property type="evidence" value="ECO:0007669"/>
    <property type="project" value="UniProtKB-KW"/>
</dbReference>
<gene>
    <name evidence="7" type="ORF">KDA27_23640</name>
</gene>
<organism evidence="7 8">
    <name type="scientific">Eiseniibacteriota bacterium</name>
    <dbReference type="NCBI Taxonomy" id="2212470"/>
    <lineage>
        <taxon>Bacteria</taxon>
        <taxon>Candidatus Eiseniibacteriota</taxon>
    </lineage>
</organism>
<dbReference type="PANTHER" id="PTHR43585">
    <property type="entry name" value="FUMIPYRROLE BIOSYNTHESIS PROTEIN C"/>
    <property type="match status" value="1"/>
</dbReference>
<comment type="caution">
    <text evidence="7">The sequence shown here is derived from an EMBL/GenBank/DDBJ whole genome shotgun (WGS) entry which is preliminary data.</text>
</comment>
<dbReference type="PANTHER" id="PTHR43585:SF2">
    <property type="entry name" value="ATP-GRASP ENZYME FSQD"/>
    <property type="match status" value="1"/>
</dbReference>
<proteinExistence type="predicted"/>
<dbReference type="InterPro" id="IPR052032">
    <property type="entry name" value="ATP-dep_AA_Ligase"/>
</dbReference>
<evidence type="ECO:0000313" key="7">
    <source>
        <dbReference type="EMBL" id="MCA9758807.1"/>
    </source>
</evidence>
<dbReference type="InterPro" id="IPR003135">
    <property type="entry name" value="ATP-grasp_carboxylate-amine"/>
</dbReference>
<keyword evidence="3" id="KW-0658">Purine biosynthesis</keyword>
<dbReference type="Proteomes" id="UP000739538">
    <property type="component" value="Unassembled WGS sequence"/>
</dbReference>
<dbReference type="InterPro" id="IPR011761">
    <property type="entry name" value="ATP-grasp"/>
</dbReference>
<dbReference type="InterPro" id="IPR013815">
    <property type="entry name" value="ATP_grasp_subdomain_1"/>
</dbReference>
<dbReference type="Pfam" id="PF02222">
    <property type="entry name" value="ATP-grasp"/>
    <property type="match status" value="1"/>
</dbReference>
<dbReference type="EMBL" id="JAGQHS010000214">
    <property type="protein sequence ID" value="MCA9758807.1"/>
    <property type="molecule type" value="Genomic_DNA"/>
</dbReference>
<dbReference type="Gene3D" id="3.30.1490.20">
    <property type="entry name" value="ATP-grasp fold, A domain"/>
    <property type="match status" value="1"/>
</dbReference>
<dbReference type="GO" id="GO:0006164">
    <property type="term" value="P:purine nucleotide biosynthetic process"/>
    <property type="evidence" value="ECO:0007669"/>
    <property type="project" value="UniProtKB-KW"/>
</dbReference>
<accession>A0A956NG67</accession>
<keyword evidence="1" id="KW-0436">Ligase</keyword>
<keyword evidence="2 5" id="KW-0547">Nucleotide-binding</keyword>
<dbReference type="Gene3D" id="3.30.470.20">
    <property type="entry name" value="ATP-grasp fold, B domain"/>
    <property type="match status" value="1"/>
</dbReference>
<evidence type="ECO:0000256" key="5">
    <source>
        <dbReference type="PROSITE-ProRule" id="PRU00409"/>
    </source>
</evidence>
<dbReference type="GO" id="GO:0005524">
    <property type="term" value="F:ATP binding"/>
    <property type="evidence" value="ECO:0007669"/>
    <property type="project" value="UniProtKB-UniRule"/>
</dbReference>
<dbReference type="SUPFAM" id="SSF56059">
    <property type="entry name" value="Glutathione synthetase ATP-binding domain-like"/>
    <property type="match status" value="1"/>
</dbReference>
<evidence type="ECO:0000256" key="3">
    <source>
        <dbReference type="ARBA" id="ARBA00022755"/>
    </source>
</evidence>
<dbReference type="AlphaFoldDB" id="A0A956NG67"/>
<reference evidence="7" key="2">
    <citation type="journal article" date="2021" name="Microbiome">
        <title>Successional dynamics and alternative stable states in a saline activated sludge microbial community over 9 years.</title>
        <authorList>
            <person name="Wang Y."/>
            <person name="Ye J."/>
            <person name="Ju F."/>
            <person name="Liu L."/>
            <person name="Boyd J.A."/>
            <person name="Deng Y."/>
            <person name="Parks D.H."/>
            <person name="Jiang X."/>
            <person name="Yin X."/>
            <person name="Woodcroft B.J."/>
            <person name="Tyson G.W."/>
            <person name="Hugenholtz P."/>
            <person name="Polz M.F."/>
            <person name="Zhang T."/>
        </authorList>
    </citation>
    <scope>NUCLEOTIDE SEQUENCE</scope>
    <source>
        <strain evidence="7">HKST-UBA02</strain>
    </source>
</reference>